<proteinExistence type="predicted"/>
<evidence type="ECO:0000313" key="3">
    <source>
        <dbReference type="Proteomes" id="UP001209257"/>
    </source>
</evidence>
<protein>
    <submittedName>
        <fullName evidence="2">TerB family tellurite resistance protein</fullName>
    </submittedName>
</protein>
<dbReference type="InterPro" id="IPR007791">
    <property type="entry name" value="DjlA_N"/>
</dbReference>
<dbReference type="InterPro" id="IPR029024">
    <property type="entry name" value="TerB-like"/>
</dbReference>
<evidence type="ECO:0000313" key="2">
    <source>
        <dbReference type="EMBL" id="MCU7555207.1"/>
    </source>
</evidence>
<reference evidence="3" key="1">
    <citation type="submission" date="2023-07" db="EMBL/GenBank/DDBJ databases">
        <title>Study on multiphase classification of strain Alteromonas salexigens isolated from the Yellow Sea.</title>
        <authorList>
            <person name="Sun L."/>
        </authorList>
    </citation>
    <scope>NUCLEOTIDE SEQUENCE [LARGE SCALE GENOMIC DNA]</scope>
    <source>
        <strain evidence="3">ASW11-19</strain>
    </source>
</reference>
<dbReference type="SUPFAM" id="SSF158682">
    <property type="entry name" value="TerB-like"/>
    <property type="match status" value="1"/>
</dbReference>
<accession>A0ABT2VPJ0</accession>
<feature type="domain" description="Co-chaperone DjlA N-terminal" evidence="1">
    <location>
        <begin position="23"/>
        <end position="139"/>
    </location>
</feature>
<keyword evidence="3" id="KW-1185">Reference proteome</keyword>
<dbReference type="Gene3D" id="1.10.3680.10">
    <property type="entry name" value="TerB-like"/>
    <property type="match status" value="1"/>
</dbReference>
<dbReference type="CDD" id="cd07313">
    <property type="entry name" value="terB_like_2"/>
    <property type="match status" value="1"/>
</dbReference>
<dbReference type="Pfam" id="PF05099">
    <property type="entry name" value="TerB"/>
    <property type="match status" value="1"/>
</dbReference>
<organism evidence="2 3">
    <name type="scientific">Alteromonas salexigens</name>
    <dbReference type="NCBI Taxonomy" id="2982530"/>
    <lineage>
        <taxon>Bacteria</taxon>
        <taxon>Pseudomonadati</taxon>
        <taxon>Pseudomonadota</taxon>
        <taxon>Gammaproteobacteria</taxon>
        <taxon>Alteromonadales</taxon>
        <taxon>Alteromonadaceae</taxon>
        <taxon>Alteromonas/Salinimonas group</taxon>
        <taxon>Alteromonas</taxon>
    </lineage>
</organism>
<name>A0ABT2VPJ0_9ALTE</name>
<dbReference type="RefSeq" id="WP_262994633.1">
    <property type="nucleotide sequence ID" value="NZ_JAOTJC010000008.1"/>
</dbReference>
<sequence length="145" mass="16559">MLKKVLDLFTESKSQQEPKLSVELATAALLSEIIRADRHADERELAAYKAMLEARFSLSEQELSALMEDGRETAEEAVDMVQFTQVVNEQCDNDEKRAILKSLWEVAYADKDIAPIEEHTIRRIADLLHMPHSQFIKTKLDVTNT</sequence>
<evidence type="ECO:0000259" key="1">
    <source>
        <dbReference type="Pfam" id="PF05099"/>
    </source>
</evidence>
<dbReference type="Proteomes" id="UP001209257">
    <property type="component" value="Unassembled WGS sequence"/>
</dbReference>
<gene>
    <name evidence="2" type="ORF">OCL06_11425</name>
</gene>
<comment type="caution">
    <text evidence="2">The sequence shown here is derived from an EMBL/GenBank/DDBJ whole genome shotgun (WGS) entry which is preliminary data.</text>
</comment>
<dbReference type="EMBL" id="JAOTJC010000008">
    <property type="protein sequence ID" value="MCU7555207.1"/>
    <property type="molecule type" value="Genomic_DNA"/>
</dbReference>